<dbReference type="PANTHER" id="PTHR23419:SF8">
    <property type="entry name" value="FI09726P"/>
    <property type="match status" value="1"/>
</dbReference>
<feature type="region of interest" description="Disordered" evidence="3">
    <location>
        <begin position="1"/>
        <end position="67"/>
    </location>
</feature>
<dbReference type="Pfam" id="PF03091">
    <property type="entry name" value="CutA1"/>
    <property type="match status" value="1"/>
</dbReference>
<dbReference type="GO" id="GO:0005507">
    <property type="term" value="F:copper ion binding"/>
    <property type="evidence" value="ECO:0007669"/>
    <property type="project" value="TreeGrafter"/>
</dbReference>
<evidence type="ECO:0000256" key="1">
    <source>
        <dbReference type="ARBA" id="ARBA00010169"/>
    </source>
</evidence>
<keyword evidence="4" id="KW-1185">Reference proteome</keyword>
<comment type="subunit">
    <text evidence="2">Homotrimer.</text>
</comment>
<dbReference type="RefSeq" id="XP_032836529.1">
    <property type="nucleotide sequence ID" value="XM_032980638.1"/>
</dbReference>
<dbReference type="AlphaFoldDB" id="A0AAJ7UHS3"/>
<dbReference type="InterPro" id="IPR011322">
    <property type="entry name" value="N-reg_PII-like_a/b"/>
</dbReference>
<dbReference type="GO" id="GO:0010038">
    <property type="term" value="P:response to metal ion"/>
    <property type="evidence" value="ECO:0007669"/>
    <property type="project" value="InterPro"/>
</dbReference>
<reference evidence="5" key="1">
    <citation type="submission" date="2025-08" db="UniProtKB">
        <authorList>
            <consortium name="RefSeq"/>
        </authorList>
    </citation>
    <scope>IDENTIFICATION</scope>
    <source>
        <tissue evidence="5">Sperm</tissue>
    </source>
</reference>
<accession>A0AAJ7UHS3</accession>
<comment type="similarity">
    <text evidence="1">Belongs to the CutA family.</text>
</comment>
<dbReference type="PANTHER" id="PTHR23419">
    <property type="entry name" value="DIVALENT CATION TOLERANCE CUTA-RELATED"/>
    <property type="match status" value="1"/>
</dbReference>
<proteinExistence type="inferred from homology"/>
<dbReference type="InterPro" id="IPR004323">
    <property type="entry name" value="Ion_tolerance_CutA"/>
</dbReference>
<evidence type="ECO:0000313" key="5">
    <source>
        <dbReference type="RefSeq" id="XP_032836529.1"/>
    </source>
</evidence>
<sequence>MFARALSVGTRRAMASSSATSTSATPSASSSTPSASSSATPSASSASSSAAAPSSSAPSASSSAPSSAAATSSAATSSAAASATSSAAAASAAGTYSAAYVTCPSEDVAKTIARALVQMKLAACVNVIPRVTSIYSWKGNIEEDTEVLLMIKTRSSKVPHLAEYVRSAHPYDVPEVISVPIEQGNLAYLTWIGDSVPE</sequence>
<dbReference type="SUPFAM" id="SSF54913">
    <property type="entry name" value="GlnB-like"/>
    <property type="match status" value="1"/>
</dbReference>
<evidence type="ECO:0000313" key="4">
    <source>
        <dbReference type="Proteomes" id="UP001318040"/>
    </source>
</evidence>
<dbReference type="KEGG" id="pmrn:116958141"/>
<dbReference type="Proteomes" id="UP001318040">
    <property type="component" value="Chromosome 72"/>
</dbReference>
<dbReference type="Gene3D" id="3.30.70.120">
    <property type="match status" value="1"/>
</dbReference>
<name>A0AAJ7UHS3_PETMA</name>
<protein>
    <submittedName>
        <fullName evidence="5">Protein CutA</fullName>
    </submittedName>
</protein>
<dbReference type="InterPro" id="IPR015867">
    <property type="entry name" value="N-reg_PII/ATP_PRibTrfase_C"/>
</dbReference>
<evidence type="ECO:0000256" key="3">
    <source>
        <dbReference type="SAM" id="MobiDB-lite"/>
    </source>
</evidence>
<organism evidence="4 5">
    <name type="scientific">Petromyzon marinus</name>
    <name type="common">Sea lamprey</name>
    <dbReference type="NCBI Taxonomy" id="7757"/>
    <lineage>
        <taxon>Eukaryota</taxon>
        <taxon>Metazoa</taxon>
        <taxon>Chordata</taxon>
        <taxon>Craniata</taxon>
        <taxon>Vertebrata</taxon>
        <taxon>Cyclostomata</taxon>
        <taxon>Hyperoartia</taxon>
        <taxon>Petromyzontiformes</taxon>
        <taxon>Petromyzontidae</taxon>
        <taxon>Petromyzon</taxon>
    </lineage>
</organism>
<evidence type="ECO:0000256" key="2">
    <source>
        <dbReference type="ARBA" id="ARBA00011233"/>
    </source>
</evidence>
<feature type="compositionally biased region" description="Low complexity" evidence="3">
    <location>
        <begin position="15"/>
        <end position="67"/>
    </location>
</feature>
<gene>
    <name evidence="5" type="primary">CUTA</name>
</gene>